<reference evidence="2" key="1">
    <citation type="submission" date="2023-10" db="EMBL/GenBank/DDBJ databases">
        <authorList>
            <person name="Chen Y."/>
            <person name="Shah S."/>
            <person name="Dougan E. K."/>
            <person name="Thang M."/>
            <person name="Chan C."/>
        </authorList>
    </citation>
    <scope>NUCLEOTIDE SEQUENCE [LARGE SCALE GENOMIC DNA]</scope>
</reference>
<sequence>MRPWKHIGPHPRQRKQWTGESLARERGASLKYASATLKPESRKVELFLEFYTQQIVSLVNNAGLRVENKSVRRIAAGKVGWNSTESGWDSALLRPPQDRRRRARDPAHRRRVESSPGGGAPADAADPASLPVRRDAEGSPRQCIS</sequence>
<evidence type="ECO:0000313" key="3">
    <source>
        <dbReference type="Proteomes" id="UP001189429"/>
    </source>
</evidence>
<feature type="non-terminal residue" evidence="2">
    <location>
        <position position="145"/>
    </location>
</feature>
<keyword evidence="3" id="KW-1185">Reference proteome</keyword>
<feature type="compositionally biased region" description="Basic residues" evidence="1">
    <location>
        <begin position="99"/>
        <end position="111"/>
    </location>
</feature>
<evidence type="ECO:0000313" key="2">
    <source>
        <dbReference type="EMBL" id="CAK0888859.1"/>
    </source>
</evidence>
<protein>
    <submittedName>
        <fullName evidence="2">Uncharacterized protein</fullName>
    </submittedName>
</protein>
<proteinExistence type="predicted"/>
<feature type="compositionally biased region" description="Basic residues" evidence="1">
    <location>
        <begin position="1"/>
        <end position="15"/>
    </location>
</feature>
<organism evidence="2 3">
    <name type="scientific">Prorocentrum cordatum</name>
    <dbReference type="NCBI Taxonomy" id="2364126"/>
    <lineage>
        <taxon>Eukaryota</taxon>
        <taxon>Sar</taxon>
        <taxon>Alveolata</taxon>
        <taxon>Dinophyceae</taxon>
        <taxon>Prorocentrales</taxon>
        <taxon>Prorocentraceae</taxon>
        <taxon>Prorocentrum</taxon>
    </lineage>
</organism>
<feature type="region of interest" description="Disordered" evidence="1">
    <location>
        <begin position="1"/>
        <end position="22"/>
    </location>
</feature>
<evidence type="ECO:0000256" key="1">
    <source>
        <dbReference type="SAM" id="MobiDB-lite"/>
    </source>
</evidence>
<accession>A0ABN9WQ86</accession>
<name>A0ABN9WQ86_9DINO</name>
<comment type="caution">
    <text evidence="2">The sequence shown here is derived from an EMBL/GenBank/DDBJ whole genome shotgun (WGS) entry which is preliminary data.</text>
</comment>
<dbReference type="Proteomes" id="UP001189429">
    <property type="component" value="Unassembled WGS sequence"/>
</dbReference>
<feature type="region of interest" description="Disordered" evidence="1">
    <location>
        <begin position="85"/>
        <end position="145"/>
    </location>
</feature>
<dbReference type="EMBL" id="CAUYUJ010019141">
    <property type="protein sequence ID" value="CAK0888859.1"/>
    <property type="molecule type" value="Genomic_DNA"/>
</dbReference>
<gene>
    <name evidence="2" type="ORF">PCOR1329_LOCUS69565</name>
</gene>